<evidence type="ECO:0000259" key="8">
    <source>
        <dbReference type="PROSITE" id="PS50003"/>
    </source>
</evidence>
<keyword evidence="11" id="KW-1185">Reference proteome</keyword>
<dbReference type="Pfam" id="PF16746">
    <property type="entry name" value="BAR_3"/>
    <property type="match status" value="1"/>
</dbReference>
<evidence type="ECO:0000313" key="10">
    <source>
        <dbReference type="EMBL" id="GMM58844.1"/>
    </source>
</evidence>
<reference evidence="10 11" key="1">
    <citation type="journal article" date="2023" name="Elife">
        <title>Identification of key yeast species and microbe-microbe interactions impacting larval growth of Drosophila in the wild.</title>
        <authorList>
            <person name="Mure A."/>
            <person name="Sugiura Y."/>
            <person name="Maeda R."/>
            <person name="Honda K."/>
            <person name="Sakurai N."/>
            <person name="Takahashi Y."/>
            <person name="Watada M."/>
            <person name="Katoh T."/>
            <person name="Gotoh A."/>
            <person name="Gotoh Y."/>
            <person name="Taniguchi I."/>
            <person name="Nakamura K."/>
            <person name="Hayashi T."/>
            <person name="Katayama T."/>
            <person name="Uemura T."/>
            <person name="Hattori Y."/>
        </authorList>
    </citation>
    <scope>NUCLEOTIDE SEQUENCE [LARGE SCALE GENOMIC DNA]</scope>
    <source>
        <strain evidence="10 11">KH-74</strain>
    </source>
</reference>
<evidence type="ECO:0000256" key="2">
    <source>
        <dbReference type="ARBA" id="ARBA00022692"/>
    </source>
</evidence>
<feature type="transmembrane region" description="Helical" evidence="7">
    <location>
        <begin position="1131"/>
        <end position="1156"/>
    </location>
</feature>
<dbReference type="EMBL" id="BTGD01000025">
    <property type="protein sequence ID" value="GMM58844.1"/>
    <property type="molecule type" value="Genomic_DNA"/>
</dbReference>
<comment type="caution">
    <text evidence="10">The sequence shown here is derived from an EMBL/GenBank/DDBJ whole genome shotgun (WGS) entry which is preliminary data.</text>
</comment>
<evidence type="ECO:0000313" key="11">
    <source>
        <dbReference type="Proteomes" id="UP001377567"/>
    </source>
</evidence>
<protein>
    <submittedName>
        <fullName evidence="10">Sip3 protein</fullName>
    </submittedName>
</protein>
<proteinExistence type="predicted"/>
<keyword evidence="2 7" id="KW-0812">Transmembrane</keyword>
<organism evidence="10 11">
    <name type="scientific">Maudiozyma humilis</name>
    <name type="common">Sour dough yeast</name>
    <name type="synonym">Kazachstania humilis</name>
    <dbReference type="NCBI Taxonomy" id="51915"/>
    <lineage>
        <taxon>Eukaryota</taxon>
        <taxon>Fungi</taxon>
        <taxon>Dikarya</taxon>
        <taxon>Ascomycota</taxon>
        <taxon>Saccharomycotina</taxon>
        <taxon>Saccharomycetes</taxon>
        <taxon>Saccharomycetales</taxon>
        <taxon>Saccharomycetaceae</taxon>
        <taxon>Maudiozyma</taxon>
    </lineage>
</organism>
<feature type="transmembrane region" description="Helical" evidence="7">
    <location>
        <begin position="1107"/>
        <end position="1125"/>
    </location>
</feature>
<accession>A0AAV5S4Q9</accession>
<feature type="domain" description="VASt" evidence="9">
    <location>
        <begin position="798"/>
        <end position="1003"/>
    </location>
</feature>
<dbReference type="SUPFAM" id="SSF50729">
    <property type="entry name" value="PH domain-like"/>
    <property type="match status" value="1"/>
</dbReference>
<gene>
    <name evidence="10" type="ORF">DAKH74_054610</name>
</gene>
<dbReference type="GO" id="GO:0005789">
    <property type="term" value="C:endoplasmic reticulum membrane"/>
    <property type="evidence" value="ECO:0007669"/>
    <property type="project" value="UniProtKB-SubCell"/>
</dbReference>
<feature type="region of interest" description="Disordered" evidence="6">
    <location>
        <begin position="1026"/>
        <end position="1053"/>
    </location>
</feature>
<dbReference type="SMART" id="SM00233">
    <property type="entry name" value="PH"/>
    <property type="match status" value="1"/>
</dbReference>
<dbReference type="CDD" id="cd13280">
    <property type="entry name" value="PH_SIP3"/>
    <property type="match status" value="1"/>
</dbReference>
<dbReference type="InterPro" id="IPR011993">
    <property type="entry name" value="PH-like_dom_sf"/>
</dbReference>
<dbReference type="InterPro" id="IPR042067">
    <property type="entry name" value="Sip3_PH"/>
</dbReference>
<dbReference type="PROSITE" id="PS51778">
    <property type="entry name" value="VAST"/>
    <property type="match status" value="1"/>
</dbReference>
<comment type="subcellular location">
    <subcellularLocation>
        <location evidence="5">Endomembrane system</location>
        <topology evidence="5">Single-pass membrane protein</topology>
    </subcellularLocation>
    <subcellularLocation>
        <location evidence="1">Endoplasmic reticulum membrane</location>
    </subcellularLocation>
</comment>
<keyword evidence="3 7" id="KW-1133">Transmembrane helix</keyword>
<dbReference type="PANTHER" id="PTHR14248">
    <property type="entry name" value="CYCLIN Y, ISOFORM A"/>
    <property type="match status" value="1"/>
</dbReference>
<dbReference type="Gene3D" id="1.20.1270.60">
    <property type="entry name" value="Arfaptin homology (AH) domain/BAR domain"/>
    <property type="match status" value="1"/>
</dbReference>
<dbReference type="SUPFAM" id="SSF103657">
    <property type="entry name" value="BAR/IMD domain-like"/>
    <property type="match status" value="1"/>
</dbReference>
<keyword evidence="4 7" id="KW-0472">Membrane</keyword>
<evidence type="ECO:0000256" key="1">
    <source>
        <dbReference type="ARBA" id="ARBA00004586"/>
    </source>
</evidence>
<evidence type="ECO:0000256" key="5">
    <source>
        <dbReference type="ARBA" id="ARBA00037847"/>
    </source>
</evidence>
<dbReference type="Proteomes" id="UP001377567">
    <property type="component" value="Unassembled WGS sequence"/>
</dbReference>
<evidence type="ECO:0000259" key="9">
    <source>
        <dbReference type="PROSITE" id="PS51778"/>
    </source>
</evidence>
<dbReference type="InterPro" id="IPR027267">
    <property type="entry name" value="AH/BAR_dom_sf"/>
</dbReference>
<evidence type="ECO:0000256" key="7">
    <source>
        <dbReference type="SAM" id="Phobius"/>
    </source>
</evidence>
<sequence>MPHTAEEQAHKRQLKLISVSFKEASLDSPSFRASVNFFHTRIEVFEDRLQKTIDFFDHKYKQSFEDFQRTKEIMMTQLFPSPVMLSNGIVANQSVTPALIADFNRDYKAFSDKLLKVMISEGNAHSVALLDFMTDAVEPYKNYRKSFEYFQGKYDEMTETYLAMRVSNTQIEPAAIKRDAMQLFEVRKNYLTASLDLVESISNLKLSFDKYLADSMAILRTNNMFQFKDSGRSIDLCPQVDAYFEDYLSWVENALAAGKTLESDIHHAKKLIYDYALRQIQPSQNIDDYNVRSINSATLLPRTSSSAAPKKPQEKNGWLFMKTTVGKPARTIWVRRWCFLQNGVFGMFLLAPSKIYVEETDKFGICLTATRYDMEEDRKFCFELKVFNGSTTRQANGASASYKPLSIVLQADSLRELKSWLGTFSTGRKYIDTLEKGSTEHELAFKRFSPQFFEFASSTTTSVDQLITTFDERTKSLLGDLNGTFSEYENLTLGDDKPYEFHMDITPIATKMSQLAVLSNFCSNGSWFPNAILANIWGSTNWTEYALFSDVDASQANNSEMPPNLAIGSPVKYPAYFTKTMRVTDLQFKSIFFAVNSEAVLKNEQFALFKFTSFWYPNSKQRFSAICYVTLDHVFAYMNTMGFICLVRLNFADIVSIEIDKTAPNRLIVYNTNGLQYKIHVIFDDCRAVAAKLQMLVVNSAEKSVKSQEALLAKFKQIDAEYVEKRAMDNVIKEQKRIDDIINADLSKAINSQKKMQQSTAANNSPIDDSRLVNNSSFWSMSESAEAILERRKETQRTYDVMYRHDYDIPSKGLMHILFGDQSNAFPRCLFLAYNNGRVEGNTYWNKQETADGKDMLVRKIKFQLNTTQNIFNGRIGISDNSGQIVSLEQRIVKMVENKYYEVEQEPIFIKLPLCHPLRIMMKIIILEQYDPENHVASKLQMPTAGSMLNLFYKVDFVDATTEAVIPKLNTLERLLRRWTLAFTNTEYLLFRKIIRYYLERIGKHGKIIKTIKLCGLLGITKDSNAEHKDNTATPKNDKSVSNETAKNTEEKIKPKVQEKIDTSGKKPVAKEPSRSISEHNLVNYSLLILLKVFLKLVFYRVANVTLLLLRFVVGVVIVICRSFSNINRALLFILLISLVFNFFLSGKSSVSYWTVKRAEKTFRNFADQNTLENSKPKSKAIFIKDLDLLTKNLVTEEDNPAFTKFNKDDSSKDPVFQQTRNDLAIRRNQLLVELKILQNMEREVVQGSYRKFLLNEIDSCITAKNELPEVYQSNEALQKYCASCTSELERLTHLLL</sequence>
<evidence type="ECO:0000256" key="4">
    <source>
        <dbReference type="ARBA" id="ARBA00023136"/>
    </source>
</evidence>
<name>A0AAV5S4Q9_MAUHU</name>
<dbReference type="InterPro" id="IPR004148">
    <property type="entry name" value="BAR_dom"/>
</dbReference>
<evidence type="ECO:0000256" key="3">
    <source>
        <dbReference type="ARBA" id="ARBA00022989"/>
    </source>
</evidence>
<dbReference type="Gene3D" id="2.30.29.30">
    <property type="entry name" value="Pleckstrin-homology domain (PH domain)/Phosphotyrosine-binding domain (PTB)"/>
    <property type="match status" value="1"/>
</dbReference>
<dbReference type="Pfam" id="PF00169">
    <property type="entry name" value="PH"/>
    <property type="match status" value="1"/>
</dbReference>
<evidence type="ECO:0000256" key="6">
    <source>
        <dbReference type="SAM" id="MobiDB-lite"/>
    </source>
</evidence>
<dbReference type="InterPro" id="IPR001849">
    <property type="entry name" value="PH_domain"/>
</dbReference>
<feature type="domain" description="PH" evidence="8">
    <location>
        <begin position="312"/>
        <end position="429"/>
    </location>
</feature>
<dbReference type="InterPro" id="IPR031968">
    <property type="entry name" value="VASt"/>
</dbReference>
<dbReference type="PROSITE" id="PS50003">
    <property type="entry name" value="PH_DOMAIN"/>
    <property type="match status" value="1"/>
</dbReference>